<sequence length="85" mass="8915">MYIQCNSLRIPDSHQTSCVKIADCQSANLAHGGADISRGNGLSVTSCTSWPEPHISGHTVAVLPSCLGIVISCLPSTVNVSRITH</sequence>
<dbReference type="Proteomes" id="UP000824782">
    <property type="component" value="Unassembled WGS sequence"/>
</dbReference>
<evidence type="ECO:0000313" key="1">
    <source>
        <dbReference type="EMBL" id="KAG8547115.1"/>
    </source>
</evidence>
<reference evidence="1" key="1">
    <citation type="thesis" date="2020" institute="ProQuest LLC" country="789 East Eisenhower Parkway, Ann Arbor, MI, USA">
        <title>Comparative Genomics and Chromosome Evolution.</title>
        <authorList>
            <person name="Mudd A.B."/>
        </authorList>
    </citation>
    <scope>NUCLEOTIDE SEQUENCE</scope>
    <source>
        <strain evidence="1">237g6f4</strain>
        <tissue evidence="1">Blood</tissue>
    </source>
</reference>
<dbReference type="EMBL" id="WNYA01000823">
    <property type="protein sequence ID" value="KAG8547115.1"/>
    <property type="molecule type" value="Genomic_DNA"/>
</dbReference>
<dbReference type="AlphaFoldDB" id="A0AAV6ZID8"/>
<name>A0AAV6ZID8_ENGPU</name>
<protein>
    <submittedName>
        <fullName evidence="1">Uncharacterized protein</fullName>
    </submittedName>
</protein>
<gene>
    <name evidence="1" type="ORF">GDO81_029057</name>
</gene>
<comment type="caution">
    <text evidence="1">The sequence shown here is derived from an EMBL/GenBank/DDBJ whole genome shotgun (WGS) entry which is preliminary data.</text>
</comment>
<proteinExistence type="predicted"/>
<keyword evidence="2" id="KW-1185">Reference proteome</keyword>
<evidence type="ECO:0000313" key="2">
    <source>
        <dbReference type="Proteomes" id="UP000824782"/>
    </source>
</evidence>
<accession>A0AAV6ZID8</accession>
<organism evidence="1 2">
    <name type="scientific">Engystomops pustulosus</name>
    <name type="common">Tungara frog</name>
    <name type="synonym">Physalaemus pustulosus</name>
    <dbReference type="NCBI Taxonomy" id="76066"/>
    <lineage>
        <taxon>Eukaryota</taxon>
        <taxon>Metazoa</taxon>
        <taxon>Chordata</taxon>
        <taxon>Craniata</taxon>
        <taxon>Vertebrata</taxon>
        <taxon>Euteleostomi</taxon>
        <taxon>Amphibia</taxon>
        <taxon>Batrachia</taxon>
        <taxon>Anura</taxon>
        <taxon>Neobatrachia</taxon>
        <taxon>Hyloidea</taxon>
        <taxon>Leptodactylidae</taxon>
        <taxon>Leiuperinae</taxon>
        <taxon>Engystomops</taxon>
    </lineage>
</organism>